<feature type="transmembrane region" description="Helical" evidence="1">
    <location>
        <begin position="38"/>
        <end position="57"/>
    </location>
</feature>
<feature type="domain" description="DUF2147" evidence="2">
    <location>
        <begin position="72"/>
        <end position="193"/>
    </location>
</feature>
<protein>
    <recommendedName>
        <fullName evidence="2">DUF2147 domain-containing protein</fullName>
    </recommendedName>
</protein>
<organism evidence="3">
    <name type="scientific">mine drainage metagenome</name>
    <dbReference type="NCBI Taxonomy" id="410659"/>
    <lineage>
        <taxon>unclassified sequences</taxon>
        <taxon>metagenomes</taxon>
        <taxon>ecological metagenomes</taxon>
    </lineage>
</organism>
<dbReference type="EMBL" id="AUZZ01005846">
    <property type="protein sequence ID" value="EQD48100.1"/>
    <property type="molecule type" value="Genomic_DNA"/>
</dbReference>
<evidence type="ECO:0000256" key="1">
    <source>
        <dbReference type="SAM" id="Phobius"/>
    </source>
</evidence>
<name>T1B193_9ZZZZ</name>
<sequence>MNRANAQIEHGDGVMAAAWPDHRAASLRERTCLEYGRLWLYGLACGLWLIGVGIAAADPSAAGGSAVSSIQGDWLVANRDAVIHIYRVGDEFEGRIVWQLHGRIENGHVRNGKVVTARSTSGATRRSQPANELRLLWGLRYDASDRRWAGGYIYDADNGNTYHCRIRLINPDQLKLRGYIGFSLFGGTTLWSRVAMTTPMHGGLPYVVMHFAGE</sequence>
<evidence type="ECO:0000313" key="3">
    <source>
        <dbReference type="EMBL" id="EQD48100.1"/>
    </source>
</evidence>
<dbReference type="Gene3D" id="2.40.128.520">
    <property type="match status" value="1"/>
</dbReference>
<accession>T1B193</accession>
<reference evidence="3" key="1">
    <citation type="submission" date="2013-08" db="EMBL/GenBank/DDBJ databases">
        <authorList>
            <person name="Mendez C."/>
            <person name="Richter M."/>
            <person name="Ferrer M."/>
            <person name="Sanchez J."/>
        </authorList>
    </citation>
    <scope>NUCLEOTIDE SEQUENCE</scope>
</reference>
<proteinExistence type="predicted"/>
<dbReference type="PANTHER" id="PTHR36919">
    <property type="entry name" value="BLR1215 PROTEIN"/>
    <property type="match status" value="1"/>
</dbReference>
<keyword evidence="1" id="KW-0812">Transmembrane</keyword>
<reference evidence="3" key="2">
    <citation type="journal article" date="2014" name="ISME J.">
        <title>Microbial stratification in low pH oxic and suboxic macroscopic growths along an acid mine drainage.</title>
        <authorList>
            <person name="Mendez-Garcia C."/>
            <person name="Mesa V."/>
            <person name="Sprenger R.R."/>
            <person name="Richter M."/>
            <person name="Diez M.S."/>
            <person name="Solano J."/>
            <person name="Bargiela R."/>
            <person name="Golyshina O.V."/>
            <person name="Manteca A."/>
            <person name="Ramos J.L."/>
            <person name="Gallego J.R."/>
            <person name="Llorente I."/>
            <person name="Martins Dos Santos V.A."/>
            <person name="Jensen O.N."/>
            <person name="Pelaez A.I."/>
            <person name="Sanchez J."/>
            <person name="Ferrer M."/>
        </authorList>
    </citation>
    <scope>NUCLEOTIDE SEQUENCE</scope>
</reference>
<dbReference type="Pfam" id="PF09917">
    <property type="entry name" value="DUF2147"/>
    <property type="match status" value="1"/>
</dbReference>
<dbReference type="PANTHER" id="PTHR36919:SF2">
    <property type="entry name" value="BLL6627 PROTEIN"/>
    <property type="match status" value="1"/>
</dbReference>
<keyword evidence="1" id="KW-1133">Transmembrane helix</keyword>
<dbReference type="InterPro" id="IPR019223">
    <property type="entry name" value="DUF2147"/>
</dbReference>
<gene>
    <name evidence="3" type="ORF">B2A_08132</name>
</gene>
<comment type="caution">
    <text evidence="3">The sequence shown here is derived from an EMBL/GenBank/DDBJ whole genome shotgun (WGS) entry which is preliminary data.</text>
</comment>
<dbReference type="AlphaFoldDB" id="T1B193"/>
<evidence type="ECO:0000259" key="2">
    <source>
        <dbReference type="Pfam" id="PF09917"/>
    </source>
</evidence>
<keyword evidence="1" id="KW-0472">Membrane</keyword>